<dbReference type="InterPro" id="IPR004843">
    <property type="entry name" value="Calcineurin-like_PHP"/>
</dbReference>
<accession>A0ABY5AQ51</accession>
<keyword evidence="2" id="KW-0378">Hydrolase</keyword>
<evidence type="ECO:0000256" key="1">
    <source>
        <dbReference type="ARBA" id="ARBA00022723"/>
    </source>
</evidence>
<dbReference type="PANTHER" id="PTHR42988:SF2">
    <property type="entry name" value="CYCLIC NUCLEOTIDE PHOSPHODIESTERASE CBUA0032-RELATED"/>
    <property type="match status" value="1"/>
</dbReference>
<evidence type="ECO:0000256" key="2">
    <source>
        <dbReference type="ARBA" id="ARBA00022801"/>
    </source>
</evidence>
<keyword evidence="1" id="KW-0479">Metal-binding</keyword>
<feature type="domain" description="Calcineurin-like phosphoesterase" evidence="5">
    <location>
        <begin position="4"/>
        <end position="221"/>
    </location>
</feature>
<protein>
    <submittedName>
        <fullName evidence="6">Metallophosphoesterase</fullName>
    </submittedName>
</protein>
<evidence type="ECO:0000256" key="4">
    <source>
        <dbReference type="ARBA" id="ARBA00025742"/>
    </source>
</evidence>
<dbReference type="PIRSF" id="PIRSF035427">
    <property type="entry name" value="All2852"/>
    <property type="match status" value="1"/>
</dbReference>
<name>A0ABY5AQ51_9CYAN</name>
<dbReference type="SUPFAM" id="SSF56300">
    <property type="entry name" value="Metallo-dependent phosphatases"/>
    <property type="match status" value="1"/>
</dbReference>
<keyword evidence="3" id="KW-0408">Iron</keyword>
<dbReference type="InterPro" id="IPR029052">
    <property type="entry name" value="Metallo-depent_PP-like"/>
</dbReference>
<reference evidence="6" key="1">
    <citation type="submission" date="2022-06" db="EMBL/GenBank/DDBJ databases">
        <title>Genome sequence of Phormidium yuhuli AB48 isolated from an industrial photobioreactor environment.</title>
        <authorList>
            <person name="Qiu Y."/>
            <person name="Noonan A.J.C."/>
            <person name="Dofher K."/>
            <person name="Koch M."/>
            <person name="Kieft B."/>
            <person name="Lin X."/>
            <person name="Ziels R.M."/>
            <person name="Hallam S.J."/>
        </authorList>
    </citation>
    <scope>NUCLEOTIDE SEQUENCE</scope>
    <source>
        <strain evidence="6">AB48</strain>
    </source>
</reference>
<evidence type="ECO:0000313" key="7">
    <source>
        <dbReference type="Proteomes" id="UP001056708"/>
    </source>
</evidence>
<dbReference type="PANTHER" id="PTHR42988">
    <property type="entry name" value="PHOSPHOHYDROLASE"/>
    <property type="match status" value="1"/>
</dbReference>
<proteinExistence type="inferred from homology"/>
<dbReference type="EMBL" id="CP098611">
    <property type="protein sequence ID" value="USR91349.1"/>
    <property type="molecule type" value="Genomic_DNA"/>
</dbReference>
<keyword evidence="7" id="KW-1185">Reference proteome</keyword>
<evidence type="ECO:0000256" key="3">
    <source>
        <dbReference type="ARBA" id="ARBA00023004"/>
    </source>
</evidence>
<dbReference type="InterPro" id="IPR011239">
    <property type="entry name" value="Pesterase_cyn"/>
</dbReference>
<gene>
    <name evidence="6" type="ORF">NEA10_00985</name>
</gene>
<dbReference type="RefSeq" id="WP_252663374.1">
    <property type="nucleotide sequence ID" value="NZ_CP098611.1"/>
</dbReference>
<dbReference type="Pfam" id="PF00149">
    <property type="entry name" value="Metallophos"/>
    <property type="match status" value="1"/>
</dbReference>
<evidence type="ECO:0000313" key="6">
    <source>
        <dbReference type="EMBL" id="USR91349.1"/>
    </source>
</evidence>
<sequence>MDAFRFAIVSDLHIALPHTIWESPQRFHLVEVSIPVLETILDRLSRLDLEFLLIPGDLTQHGEPENHRWLAKRLGELPYPVYVIPGNHDIPVAVANDHSIGMGDFADYYRHCGYGQPQGLDYTVELRRGLHLIGLNSNHFDGEGKQVGRLLASQLEWLDEQLQQRRGEEVWLMVHHNVIEHLPGQAENGLGRRYMLENAPQLRGVLRSHGVQLVFTGHLHVQDIAREGRLYDITTGSTVSYPHPYRVLEYRRDCRGQGWLQIESGRVEGVENWENLAQLSRDWMGDRAYPFMLRLLTDAPLHLSREAAEPLIPSLRYFWANIADGDAQFDFAHFPVQPRRFFESFSAMAEEGHLALIDNHIALKLNG</sequence>
<dbReference type="Gene3D" id="3.60.21.10">
    <property type="match status" value="1"/>
</dbReference>
<comment type="similarity">
    <text evidence="4">Belongs to the cyclic nucleotide phosphodiesterase class-III family.</text>
</comment>
<organism evidence="6 7">
    <name type="scientific">Phormidium yuhuli AB48</name>
    <dbReference type="NCBI Taxonomy" id="2940671"/>
    <lineage>
        <taxon>Bacteria</taxon>
        <taxon>Bacillati</taxon>
        <taxon>Cyanobacteriota</taxon>
        <taxon>Cyanophyceae</taxon>
        <taxon>Oscillatoriophycideae</taxon>
        <taxon>Oscillatoriales</taxon>
        <taxon>Oscillatoriaceae</taxon>
        <taxon>Phormidium</taxon>
        <taxon>Phormidium yuhuli</taxon>
    </lineage>
</organism>
<dbReference type="InterPro" id="IPR050884">
    <property type="entry name" value="CNP_phosphodiesterase-III"/>
</dbReference>
<dbReference type="Proteomes" id="UP001056708">
    <property type="component" value="Chromosome"/>
</dbReference>
<evidence type="ECO:0000259" key="5">
    <source>
        <dbReference type="Pfam" id="PF00149"/>
    </source>
</evidence>